<gene>
    <name evidence="8" type="ORF">IX84_28385</name>
</gene>
<evidence type="ECO:0000256" key="5">
    <source>
        <dbReference type="PROSITE-ProRule" id="PRU00277"/>
    </source>
</evidence>
<protein>
    <recommendedName>
        <fullName evidence="6">Peptidyl-prolyl cis-trans isomerase</fullName>
        <ecNumber evidence="6">5.2.1.8</ecNumber>
    </recommendedName>
</protein>
<dbReference type="PROSITE" id="PS51257">
    <property type="entry name" value="PROKAR_LIPOPROTEIN"/>
    <property type="match status" value="1"/>
</dbReference>
<organism evidence="8 9">
    <name type="scientific">Phaeodactylibacter xiamenensis</name>
    <dbReference type="NCBI Taxonomy" id="1524460"/>
    <lineage>
        <taxon>Bacteria</taxon>
        <taxon>Pseudomonadati</taxon>
        <taxon>Bacteroidota</taxon>
        <taxon>Saprospiria</taxon>
        <taxon>Saprospirales</taxon>
        <taxon>Haliscomenobacteraceae</taxon>
        <taxon>Phaeodactylibacter</taxon>
    </lineage>
</organism>
<evidence type="ECO:0000313" key="8">
    <source>
        <dbReference type="EMBL" id="KGE85406.1"/>
    </source>
</evidence>
<keyword evidence="3 5" id="KW-0697">Rotamase</keyword>
<comment type="caution">
    <text evidence="8">The sequence shown here is derived from an EMBL/GenBank/DDBJ whole genome shotgun (WGS) entry which is preliminary data.</text>
</comment>
<dbReference type="EMBL" id="JPOS01000090">
    <property type="protein sequence ID" value="KGE85406.1"/>
    <property type="molecule type" value="Genomic_DNA"/>
</dbReference>
<proteinExistence type="inferred from homology"/>
<keyword evidence="4 5" id="KW-0413">Isomerase</keyword>
<evidence type="ECO:0000256" key="4">
    <source>
        <dbReference type="ARBA" id="ARBA00023235"/>
    </source>
</evidence>
<evidence type="ECO:0000256" key="3">
    <source>
        <dbReference type="ARBA" id="ARBA00023110"/>
    </source>
</evidence>
<dbReference type="EC" id="5.2.1.8" evidence="6"/>
<accession>A0A098RZX5</accession>
<comment type="catalytic activity">
    <reaction evidence="1 5 6">
        <text>[protein]-peptidylproline (omega=180) = [protein]-peptidylproline (omega=0)</text>
        <dbReference type="Rhea" id="RHEA:16237"/>
        <dbReference type="Rhea" id="RHEA-COMP:10747"/>
        <dbReference type="Rhea" id="RHEA-COMP:10748"/>
        <dbReference type="ChEBI" id="CHEBI:83833"/>
        <dbReference type="ChEBI" id="CHEBI:83834"/>
        <dbReference type="EC" id="5.2.1.8"/>
    </reaction>
</comment>
<dbReference type="RefSeq" id="WP_044228612.1">
    <property type="nucleotide sequence ID" value="NZ_JBKAGJ010000004.1"/>
</dbReference>
<evidence type="ECO:0000259" key="7">
    <source>
        <dbReference type="PROSITE" id="PS50059"/>
    </source>
</evidence>
<dbReference type="Pfam" id="PF00254">
    <property type="entry name" value="FKBP_C"/>
    <property type="match status" value="1"/>
</dbReference>
<dbReference type="PROSITE" id="PS50059">
    <property type="entry name" value="FKBP_PPIASE"/>
    <property type="match status" value="1"/>
</dbReference>
<dbReference type="InterPro" id="IPR046357">
    <property type="entry name" value="PPIase_dom_sf"/>
</dbReference>
<comment type="similarity">
    <text evidence="2 6">Belongs to the FKBP-type PPIase family.</text>
</comment>
<dbReference type="Proteomes" id="UP000029736">
    <property type="component" value="Unassembled WGS sequence"/>
</dbReference>
<dbReference type="GO" id="GO:0003755">
    <property type="term" value="F:peptidyl-prolyl cis-trans isomerase activity"/>
    <property type="evidence" value="ECO:0007669"/>
    <property type="project" value="UniProtKB-UniRule"/>
</dbReference>
<dbReference type="PANTHER" id="PTHR43811">
    <property type="entry name" value="FKBP-TYPE PEPTIDYL-PROLYL CIS-TRANS ISOMERASE FKPA"/>
    <property type="match status" value="1"/>
</dbReference>
<feature type="domain" description="PPIase FKBP-type" evidence="7">
    <location>
        <begin position="65"/>
        <end position="149"/>
    </location>
</feature>
<name>A0A098RZX5_9BACT</name>
<reference evidence="8 9" key="1">
    <citation type="journal article" date="2014" name="Int. J. Syst. Evol. Microbiol.">
        <title>Phaeodactylibacter xiamenensis gen. nov., sp. nov., a member of the family Saprospiraceae isolated from the marine alga Phaeodactylum tricornutum.</title>
        <authorList>
            <person name="Chen Z.Jr."/>
            <person name="Lei X."/>
            <person name="Lai Q."/>
            <person name="Li Y."/>
            <person name="Zhang B."/>
            <person name="Zhang J."/>
            <person name="Zhang H."/>
            <person name="Yang L."/>
            <person name="Zheng W."/>
            <person name="Tian Y."/>
            <person name="Yu Z."/>
            <person name="Xu H.Jr."/>
            <person name="Zheng T."/>
        </authorList>
    </citation>
    <scope>NUCLEOTIDE SEQUENCE [LARGE SCALE GENOMIC DNA]</scope>
    <source>
        <strain evidence="8 9">KD52</strain>
    </source>
</reference>
<keyword evidence="9" id="KW-1185">Reference proteome</keyword>
<dbReference type="SUPFAM" id="SSF54534">
    <property type="entry name" value="FKBP-like"/>
    <property type="match status" value="1"/>
</dbReference>
<dbReference type="AlphaFoldDB" id="A0A098RZX5"/>
<evidence type="ECO:0000256" key="2">
    <source>
        <dbReference type="ARBA" id="ARBA00006577"/>
    </source>
</evidence>
<evidence type="ECO:0000313" key="9">
    <source>
        <dbReference type="Proteomes" id="UP000029736"/>
    </source>
</evidence>
<evidence type="ECO:0000256" key="6">
    <source>
        <dbReference type="RuleBase" id="RU003915"/>
    </source>
</evidence>
<evidence type="ECO:0000256" key="1">
    <source>
        <dbReference type="ARBA" id="ARBA00000971"/>
    </source>
</evidence>
<dbReference type="Gene3D" id="3.10.50.40">
    <property type="match status" value="1"/>
</dbReference>
<dbReference type="InterPro" id="IPR001179">
    <property type="entry name" value="PPIase_FKBP_dom"/>
</dbReference>
<dbReference type="PANTHER" id="PTHR43811:SF19">
    <property type="entry name" value="39 KDA FK506-BINDING NUCLEAR PROTEIN"/>
    <property type="match status" value="1"/>
</dbReference>
<dbReference type="STRING" id="1524460.IX84_28385"/>
<sequence>MKLKYVFAMLLGIALIACNKETDDRPDEEKILDFLAENNLTADRHESGLYYQIQTPGSSERPELTDSVTVRYKGTLLDGHVFDQTPGSSTITFPLRNLIPAWQIGIPLVGKGGEVTLYCPSNLGYGNRAVGTIPAGSVLIFEIDLVDFN</sequence>